<dbReference type="RefSeq" id="XP_075099356.1">
    <property type="nucleotide sequence ID" value="XM_075243255.1"/>
</dbReference>
<dbReference type="Proteomes" id="UP000790787">
    <property type="component" value="Chromosome 22"/>
</dbReference>
<evidence type="ECO:0000313" key="1">
    <source>
        <dbReference type="Proteomes" id="UP000790787"/>
    </source>
</evidence>
<organism evidence="1 2">
    <name type="scientific">Nicotiana tabacum</name>
    <name type="common">Common tobacco</name>
    <dbReference type="NCBI Taxonomy" id="4097"/>
    <lineage>
        <taxon>Eukaryota</taxon>
        <taxon>Viridiplantae</taxon>
        <taxon>Streptophyta</taxon>
        <taxon>Embryophyta</taxon>
        <taxon>Tracheophyta</taxon>
        <taxon>Spermatophyta</taxon>
        <taxon>Magnoliopsida</taxon>
        <taxon>eudicotyledons</taxon>
        <taxon>Gunneridae</taxon>
        <taxon>Pentapetalae</taxon>
        <taxon>asterids</taxon>
        <taxon>lamiids</taxon>
        <taxon>Solanales</taxon>
        <taxon>Solanaceae</taxon>
        <taxon>Nicotianoideae</taxon>
        <taxon>Nicotianeae</taxon>
        <taxon>Nicotiana</taxon>
    </lineage>
</organism>
<gene>
    <name evidence="2" type="primary">LOC142176170</name>
</gene>
<reference evidence="2" key="2">
    <citation type="submission" date="2025-08" db="UniProtKB">
        <authorList>
            <consortium name="RefSeq"/>
        </authorList>
    </citation>
    <scope>IDENTIFICATION</scope>
    <source>
        <tissue evidence="2">Leaf</tissue>
    </source>
</reference>
<evidence type="ECO:0000313" key="2">
    <source>
        <dbReference type="RefSeq" id="XP_075099356.1"/>
    </source>
</evidence>
<proteinExistence type="predicted"/>
<accession>A0AC58TQ57</accession>
<keyword evidence="1" id="KW-1185">Reference proteome</keyword>
<protein>
    <submittedName>
        <fullName evidence="2">Uncharacterized protein LOC142176170</fullName>
    </submittedName>
</protein>
<sequence length="293" mass="34041">MGCIETRVKEHQAKKIQKKIAQGWNACCNSSFVVNERIWILWKAHIQVQIILITDQFIHCLIEDTSTQFKTHLSVIYAQNDGHQRENLWRDLRQINIPAHEIWLLSGDFNNVLSSEDRIGSPVIAVEIQGFKDVIDTLQLTPFRAKDLVQTKDYDRRTEGYKCLYDFIQTETGAGKKKLDIIQSQIQQYPLAHGLFYEEKDTLAEIEKWSNVEEHVMRQKSNACWIECGDTNTKYFHAQWKIRSSQNSITSIYTNIGIKLTEPKLVEPEFISVFQSFMGDCTTEFPCAKHSYN</sequence>
<name>A0AC58TQ57_TOBAC</name>
<reference evidence="1" key="1">
    <citation type="journal article" date="2014" name="Nat. Commun.">
        <title>The tobacco genome sequence and its comparison with those of tomato and potato.</title>
        <authorList>
            <person name="Sierro N."/>
            <person name="Battey J.N."/>
            <person name="Ouadi S."/>
            <person name="Bakaher N."/>
            <person name="Bovet L."/>
            <person name="Willig A."/>
            <person name="Goepfert S."/>
            <person name="Peitsch M.C."/>
            <person name="Ivanov N.V."/>
        </authorList>
    </citation>
    <scope>NUCLEOTIDE SEQUENCE [LARGE SCALE GENOMIC DNA]</scope>
</reference>